<feature type="coiled-coil region" evidence="1">
    <location>
        <begin position="90"/>
        <end position="131"/>
    </location>
</feature>
<accession>A0A378J610</accession>
<feature type="coiled-coil region" evidence="1">
    <location>
        <begin position="20"/>
        <end position="47"/>
    </location>
</feature>
<evidence type="ECO:0000313" key="4">
    <source>
        <dbReference type="Proteomes" id="UP000054691"/>
    </source>
</evidence>
<dbReference type="Proteomes" id="UP000254476">
    <property type="component" value="Unassembled WGS sequence"/>
</dbReference>
<organism evidence="3 5">
    <name type="scientific">Legionella gratiana</name>
    <dbReference type="NCBI Taxonomy" id="45066"/>
    <lineage>
        <taxon>Bacteria</taxon>
        <taxon>Pseudomonadati</taxon>
        <taxon>Pseudomonadota</taxon>
        <taxon>Gammaproteobacteria</taxon>
        <taxon>Legionellales</taxon>
        <taxon>Legionellaceae</taxon>
        <taxon>Legionella</taxon>
    </lineage>
</organism>
<dbReference type="EMBL" id="UGOB01000001">
    <property type="protein sequence ID" value="STX42357.1"/>
    <property type="molecule type" value="Genomic_DNA"/>
</dbReference>
<dbReference type="AlphaFoldDB" id="A0A378J610"/>
<gene>
    <name evidence="2" type="ORF">Lgra_2674</name>
    <name evidence="3" type="ORF">NCTC12388_00630</name>
</gene>
<reference evidence="2 4" key="1">
    <citation type="submission" date="2015-11" db="EMBL/GenBank/DDBJ databases">
        <title>Genomic analysis of 38 Legionella species identifies large and diverse effector repertoires.</title>
        <authorList>
            <person name="Burstein D."/>
            <person name="Amaro F."/>
            <person name="Zusman T."/>
            <person name="Lifshitz Z."/>
            <person name="Cohen O."/>
            <person name="Gilbert J.A."/>
            <person name="Pupko T."/>
            <person name="Shuman H.A."/>
            <person name="Segal G."/>
        </authorList>
    </citation>
    <scope>NUCLEOTIDE SEQUENCE [LARGE SCALE GENOMIC DNA]</scope>
    <source>
        <strain evidence="2 4">Lyon 8420412</strain>
    </source>
</reference>
<proteinExistence type="predicted"/>
<evidence type="ECO:0000256" key="1">
    <source>
        <dbReference type="SAM" id="Coils"/>
    </source>
</evidence>
<dbReference type="STRING" id="45066.Lgra_2674"/>
<name>A0A378J610_9GAMM</name>
<keyword evidence="1" id="KW-0175">Coiled coil</keyword>
<evidence type="ECO:0000313" key="3">
    <source>
        <dbReference type="EMBL" id="STX42357.1"/>
    </source>
</evidence>
<evidence type="ECO:0000313" key="5">
    <source>
        <dbReference type="Proteomes" id="UP000254476"/>
    </source>
</evidence>
<sequence length="138" mass="15857">MKSREFKNNFFNTAIKNLSNSGVEKKIQSINEAISRAQHEVSTIEDKIAKSEIGLKLLKLFDQIQDDKQSLKLATEENKEGLQALAQTLLDIHEKEYKIIEEQCDKLNKQLSESKELLNELNEQLKEVLQSSMNIKPL</sequence>
<dbReference type="RefSeq" id="WP_238584454.1">
    <property type="nucleotide sequence ID" value="NZ_CAAAHW010000002.1"/>
</dbReference>
<dbReference type="EMBL" id="LNYE01000029">
    <property type="protein sequence ID" value="KTD05897.1"/>
    <property type="molecule type" value="Genomic_DNA"/>
</dbReference>
<evidence type="ECO:0000313" key="2">
    <source>
        <dbReference type="EMBL" id="KTD05897.1"/>
    </source>
</evidence>
<keyword evidence="4" id="KW-1185">Reference proteome</keyword>
<protein>
    <submittedName>
        <fullName evidence="3">Uncharacterized protein</fullName>
    </submittedName>
</protein>
<reference evidence="3 5" key="2">
    <citation type="submission" date="2018-06" db="EMBL/GenBank/DDBJ databases">
        <authorList>
            <consortium name="Pathogen Informatics"/>
            <person name="Doyle S."/>
        </authorList>
    </citation>
    <scope>NUCLEOTIDE SEQUENCE [LARGE SCALE GENOMIC DNA]</scope>
    <source>
        <strain evidence="3 5">NCTC12388</strain>
    </source>
</reference>
<dbReference type="Proteomes" id="UP000054691">
    <property type="component" value="Unassembled WGS sequence"/>
</dbReference>